<evidence type="ECO:0000256" key="4">
    <source>
        <dbReference type="ARBA" id="ARBA00022832"/>
    </source>
</evidence>
<name>A0A1M4WAE3_9BURK</name>
<evidence type="ECO:0000256" key="5">
    <source>
        <dbReference type="ARBA" id="ARBA00023002"/>
    </source>
</evidence>
<evidence type="ECO:0000256" key="3">
    <source>
        <dbReference type="ARBA" id="ARBA00022516"/>
    </source>
</evidence>
<dbReference type="PRINTS" id="PR00081">
    <property type="entry name" value="GDHRDH"/>
</dbReference>
<evidence type="ECO:0000256" key="11">
    <source>
        <dbReference type="PIRSR" id="PIRSR000094-3"/>
    </source>
</evidence>
<comment type="similarity">
    <text evidence="2 8">Belongs to the short-chain dehydrogenases/reductases (SDR) family. FabI subfamily.</text>
</comment>
<keyword evidence="6" id="KW-0443">Lipid metabolism</keyword>
<comment type="pathway">
    <text evidence="1">Lipid metabolism; fatty acid biosynthesis.</text>
</comment>
<evidence type="ECO:0000256" key="6">
    <source>
        <dbReference type="ARBA" id="ARBA00023098"/>
    </source>
</evidence>
<dbReference type="InterPro" id="IPR036291">
    <property type="entry name" value="NAD(P)-bd_dom_sf"/>
</dbReference>
<keyword evidence="7 8" id="KW-0275">Fatty acid biosynthesis</keyword>
<organism evidence="12 13">
    <name type="scientific">Lampropedia hyalina DSM 16112</name>
    <dbReference type="NCBI Taxonomy" id="1122156"/>
    <lineage>
        <taxon>Bacteria</taxon>
        <taxon>Pseudomonadati</taxon>
        <taxon>Pseudomonadota</taxon>
        <taxon>Betaproteobacteria</taxon>
        <taxon>Burkholderiales</taxon>
        <taxon>Comamonadaceae</taxon>
        <taxon>Lampropedia</taxon>
    </lineage>
</organism>
<keyword evidence="4" id="KW-0276">Fatty acid metabolism</keyword>
<evidence type="ECO:0000313" key="13">
    <source>
        <dbReference type="Proteomes" id="UP000184327"/>
    </source>
</evidence>
<keyword evidence="13" id="KW-1185">Reference proteome</keyword>
<dbReference type="GO" id="GO:0006633">
    <property type="term" value="P:fatty acid biosynthetic process"/>
    <property type="evidence" value="ECO:0007669"/>
    <property type="project" value="UniProtKB-UniPathway"/>
</dbReference>
<proteinExistence type="inferred from homology"/>
<dbReference type="PIRSF" id="PIRSF000094">
    <property type="entry name" value="Enoyl-ACP_rdct"/>
    <property type="match status" value="1"/>
</dbReference>
<feature type="binding site" evidence="11">
    <location>
        <position position="92"/>
    </location>
    <ligand>
        <name>NAD(+)</name>
        <dbReference type="ChEBI" id="CHEBI:57540"/>
    </ligand>
</feature>
<dbReference type="InterPro" id="IPR014358">
    <property type="entry name" value="Enoyl-ACP_Rdtase_NADH"/>
</dbReference>
<evidence type="ECO:0000256" key="7">
    <source>
        <dbReference type="ARBA" id="ARBA00023160"/>
    </source>
</evidence>
<dbReference type="OrthoDB" id="9803628at2"/>
<keyword evidence="8 11" id="KW-0520">NAD</keyword>
<dbReference type="AlphaFoldDB" id="A0A1M4WAE3"/>
<keyword evidence="3 8" id="KW-0444">Lipid biosynthesis</keyword>
<dbReference type="Pfam" id="PF13561">
    <property type="entry name" value="adh_short_C2"/>
    <property type="match status" value="1"/>
</dbReference>
<dbReference type="PANTHER" id="PTHR43159:SF2">
    <property type="entry name" value="ENOYL-[ACYL-CARRIER-PROTEIN] REDUCTASE [NADH], CHLOROPLASTIC"/>
    <property type="match status" value="1"/>
</dbReference>
<feature type="binding site" evidence="11">
    <location>
        <begin position="19"/>
        <end position="20"/>
    </location>
    <ligand>
        <name>NAD(+)</name>
        <dbReference type="ChEBI" id="CHEBI:57540"/>
    </ligand>
</feature>
<evidence type="ECO:0000256" key="10">
    <source>
        <dbReference type="PIRSR" id="PIRSR000094-2"/>
    </source>
</evidence>
<sequence>MTFLKGKKGLVVGIANDQSIAWGCAKAFHEAGAEQAITWLNDKARKYVEPLAQQVEASITGNLDVTNPDEMKAIFDTIGERWGKLDFLVHSVAFAPKEDLHGRVVDSSRDGFLQAIDISCHSFIRLTRLAEPLMKNGGTVLTMSYLGASEVMPNYGMMGPVKAALESSVKYLAAELGGQGIRVHAISPGPLVTRAASGLAGFDSLVQESIDRSPLHKALNVDDVGPLSAFLVSDGAKAMTGGLLFVDGGYNILN</sequence>
<protein>
    <recommendedName>
        <fullName evidence="8">Enoyl-[acyl-carrier-protein] reductase [NADH]</fullName>
        <ecNumber evidence="8">1.3.1.9</ecNumber>
    </recommendedName>
</protein>
<feature type="binding site" evidence="11">
    <location>
        <begin position="64"/>
        <end position="65"/>
    </location>
    <ligand>
        <name>NAD(+)</name>
        <dbReference type="ChEBI" id="CHEBI:57540"/>
    </ligand>
</feature>
<dbReference type="PANTHER" id="PTHR43159">
    <property type="entry name" value="ENOYL-[ACYL-CARRIER-PROTEIN] REDUCTASE"/>
    <property type="match status" value="1"/>
</dbReference>
<evidence type="ECO:0000313" key="12">
    <source>
        <dbReference type="EMBL" id="SHE78177.1"/>
    </source>
</evidence>
<dbReference type="EMBL" id="FQUZ01000007">
    <property type="protein sequence ID" value="SHE78177.1"/>
    <property type="molecule type" value="Genomic_DNA"/>
</dbReference>
<dbReference type="SUPFAM" id="SSF51735">
    <property type="entry name" value="NAD(P)-binding Rossmann-fold domains"/>
    <property type="match status" value="1"/>
</dbReference>
<dbReference type="GO" id="GO:0004318">
    <property type="term" value="F:enoyl-[acyl-carrier-protein] reductase (NADH) activity"/>
    <property type="evidence" value="ECO:0007669"/>
    <property type="project" value="UniProtKB-EC"/>
</dbReference>
<gene>
    <name evidence="12" type="ORF">SAMN02745117_00811</name>
</gene>
<feature type="binding site" evidence="10">
    <location>
        <position position="95"/>
    </location>
    <ligand>
        <name>substrate</name>
    </ligand>
</feature>
<dbReference type="CDD" id="cd05372">
    <property type="entry name" value="ENR_SDR"/>
    <property type="match status" value="1"/>
</dbReference>
<dbReference type="NCBIfam" id="NF005717">
    <property type="entry name" value="PRK07533.1"/>
    <property type="match status" value="1"/>
</dbReference>
<dbReference type="Proteomes" id="UP000184327">
    <property type="component" value="Unassembled WGS sequence"/>
</dbReference>
<reference evidence="12 13" key="1">
    <citation type="submission" date="2016-11" db="EMBL/GenBank/DDBJ databases">
        <authorList>
            <person name="Jaros S."/>
            <person name="Januszkiewicz K."/>
            <person name="Wedrychowicz H."/>
        </authorList>
    </citation>
    <scope>NUCLEOTIDE SEQUENCE [LARGE SCALE GENOMIC DNA]</scope>
    <source>
        <strain evidence="12 13">DSM 16112</strain>
    </source>
</reference>
<accession>A0A1M4WAE3</accession>
<feature type="active site" description="Proton acceptor" evidence="9">
    <location>
        <position position="155"/>
    </location>
</feature>
<dbReference type="Gene3D" id="3.40.50.720">
    <property type="entry name" value="NAD(P)-binding Rossmann-like Domain"/>
    <property type="match status" value="1"/>
</dbReference>
<evidence type="ECO:0000256" key="8">
    <source>
        <dbReference type="PIRNR" id="PIRNR000094"/>
    </source>
</evidence>
<dbReference type="Gene3D" id="1.10.8.400">
    <property type="entry name" value="Enoyl acyl carrier protein reductase"/>
    <property type="match status" value="1"/>
</dbReference>
<evidence type="ECO:0000256" key="2">
    <source>
        <dbReference type="ARBA" id="ARBA00009233"/>
    </source>
</evidence>
<dbReference type="EC" id="1.3.1.9" evidence="8"/>
<evidence type="ECO:0000256" key="1">
    <source>
        <dbReference type="ARBA" id="ARBA00005194"/>
    </source>
</evidence>
<feature type="binding site" evidence="11">
    <location>
        <position position="162"/>
    </location>
    <ligand>
        <name>NAD(+)</name>
        <dbReference type="ChEBI" id="CHEBI:57540"/>
    </ligand>
</feature>
<comment type="catalytic activity">
    <reaction evidence="8">
        <text>a 2,3-saturated acyl-[ACP] + NAD(+) = a (2E)-enoyl-[ACP] + NADH + H(+)</text>
        <dbReference type="Rhea" id="RHEA:10240"/>
        <dbReference type="Rhea" id="RHEA-COMP:9925"/>
        <dbReference type="Rhea" id="RHEA-COMP:9926"/>
        <dbReference type="ChEBI" id="CHEBI:15378"/>
        <dbReference type="ChEBI" id="CHEBI:57540"/>
        <dbReference type="ChEBI" id="CHEBI:57945"/>
        <dbReference type="ChEBI" id="CHEBI:78784"/>
        <dbReference type="ChEBI" id="CHEBI:78785"/>
        <dbReference type="EC" id="1.3.1.9"/>
    </reaction>
</comment>
<feature type="active site" description="Proton acceptor" evidence="9">
    <location>
        <position position="145"/>
    </location>
</feature>
<feature type="binding site" evidence="11">
    <location>
        <position position="13"/>
    </location>
    <ligand>
        <name>NAD(+)</name>
        <dbReference type="ChEBI" id="CHEBI:57540"/>
    </ligand>
</feature>
<dbReference type="STRING" id="1122156.SAMN02745117_00811"/>
<dbReference type="InterPro" id="IPR002347">
    <property type="entry name" value="SDR_fam"/>
</dbReference>
<dbReference type="UniPathway" id="UPA00094"/>
<dbReference type="RefSeq" id="WP_073354937.1">
    <property type="nucleotide sequence ID" value="NZ_FQUZ01000007.1"/>
</dbReference>
<evidence type="ECO:0000256" key="9">
    <source>
        <dbReference type="PIRSR" id="PIRSR000094-1"/>
    </source>
</evidence>
<keyword evidence="5 8" id="KW-0560">Oxidoreductase</keyword>